<dbReference type="AlphaFoldDB" id="A0A3B1DZ09"/>
<feature type="coiled-coil region" evidence="1">
    <location>
        <begin position="46"/>
        <end position="178"/>
    </location>
</feature>
<accession>A0A3B1DZ09</accession>
<feature type="transmembrane region" description="Helical" evidence="2">
    <location>
        <begin position="12"/>
        <end position="32"/>
    </location>
</feature>
<keyword evidence="2" id="KW-0812">Transmembrane</keyword>
<dbReference type="EMBL" id="UOGJ01000136">
    <property type="protein sequence ID" value="VAX37735.1"/>
    <property type="molecule type" value="Genomic_DNA"/>
</dbReference>
<organism evidence="3">
    <name type="scientific">hydrothermal vent metagenome</name>
    <dbReference type="NCBI Taxonomy" id="652676"/>
    <lineage>
        <taxon>unclassified sequences</taxon>
        <taxon>metagenomes</taxon>
        <taxon>ecological metagenomes</taxon>
    </lineage>
</organism>
<evidence type="ECO:0000256" key="2">
    <source>
        <dbReference type="SAM" id="Phobius"/>
    </source>
</evidence>
<gene>
    <name evidence="3" type="ORF">MNBD_UNCLBAC01-179</name>
</gene>
<keyword evidence="2" id="KW-0472">Membrane</keyword>
<keyword evidence="2" id="KW-1133">Transmembrane helix</keyword>
<keyword evidence="1" id="KW-0175">Coiled coil</keyword>
<proteinExistence type="predicted"/>
<sequence length="316" mass="36162">MKLNSSGKTATIFLVIFSVLLISMTAISVFIFQKEKEMRIESEGDLEKKRSEVIELKTEMREVKRKNFLLQEKNKEADERVNSLMDEVELEKGLKEEVKQENVALEEKVEMFIIARKKLDEKIKKKKEDSQKKVAEFKTLLQAEAERLKEIESLKKVNKELEQKNKDLQGQVTKILEEGKLLKEDNKGSEVIKEMGEVKKKVKNKVELEPIIVTPASGKIAKDNKEKKSVQEEVAQTVANSMKGRIISVDRETEFVIVDLGKKSGIKMGQVMSVYRGKEYLGDIKITRIQPKMSAADLIPPFSSRIVHKNDQVVVK</sequence>
<evidence type="ECO:0000313" key="3">
    <source>
        <dbReference type="EMBL" id="VAX37735.1"/>
    </source>
</evidence>
<reference evidence="3" key="1">
    <citation type="submission" date="2018-06" db="EMBL/GenBank/DDBJ databases">
        <authorList>
            <person name="Zhirakovskaya E."/>
        </authorList>
    </citation>
    <scope>NUCLEOTIDE SEQUENCE</scope>
</reference>
<name>A0A3B1DZ09_9ZZZZ</name>
<evidence type="ECO:0000256" key="1">
    <source>
        <dbReference type="SAM" id="Coils"/>
    </source>
</evidence>
<protein>
    <submittedName>
        <fullName evidence="3">Uncharacterized protein</fullName>
    </submittedName>
</protein>